<gene>
    <name evidence="2" type="ORF">GGR22_002943</name>
</gene>
<dbReference type="RefSeq" id="WP_182494220.1">
    <property type="nucleotide sequence ID" value="NZ_JACJIS010000003.1"/>
</dbReference>
<evidence type="ECO:0000313" key="3">
    <source>
        <dbReference type="Proteomes" id="UP000555003"/>
    </source>
</evidence>
<dbReference type="EMBL" id="JACJIS010000003">
    <property type="protein sequence ID" value="MBA9074770.1"/>
    <property type="molecule type" value="Genomic_DNA"/>
</dbReference>
<evidence type="ECO:0000256" key="1">
    <source>
        <dbReference type="SAM" id="SignalP"/>
    </source>
</evidence>
<feature type="signal peptide" evidence="1">
    <location>
        <begin position="1"/>
        <end position="27"/>
    </location>
</feature>
<sequence>MKKNAIKTAALGWAGLWFFFPFFTATAQENALPPIKMKSDSYSKNKALTDVMRFDNMDYYTTKFTGAALKGTEYYMVAKEIWDGKVKKTDTIFSSATNSYIGKIENDSLNLTVIAKKSSDKSLKIKFLFDRFEIQKEYKSMRSDDYSLRDFGTHFPIVSGKPFYAFAYILPYEDKEGNKYWCAVESSGKDIETWGKEFGIQHYILFEMRFGN</sequence>
<proteinExistence type="predicted"/>
<protein>
    <submittedName>
        <fullName evidence="2">Uncharacterized protein</fullName>
    </submittedName>
</protein>
<dbReference type="Proteomes" id="UP000555003">
    <property type="component" value="Unassembled WGS sequence"/>
</dbReference>
<organism evidence="2 3">
    <name type="scientific">Flavobacterium gossypii</name>
    <dbReference type="NCBI Taxonomy" id="1646119"/>
    <lineage>
        <taxon>Bacteria</taxon>
        <taxon>Pseudomonadati</taxon>
        <taxon>Bacteroidota</taxon>
        <taxon>Flavobacteriia</taxon>
        <taxon>Flavobacteriales</taxon>
        <taxon>Flavobacteriaceae</taxon>
        <taxon>Flavobacterium</taxon>
    </lineage>
</organism>
<name>A0ABR6DSU1_9FLAO</name>
<accession>A0ABR6DSU1</accession>
<evidence type="ECO:0000313" key="2">
    <source>
        <dbReference type="EMBL" id="MBA9074770.1"/>
    </source>
</evidence>
<keyword evidence="1" id="KW-0732">Signal</keyword>
<keyword evidence="3" id="KW-1185">Reference proteome</keyword>
<comment type="caution">
    <text evidence="2">The sequence shown here is derived from an EMBL/GenBank/DDBJ whole genome shotgun (WGS) entry which is preliminary data.</text>
</comment>
<feature type="chain" id="PRO_5045714301" evidence="1">
    <location>
        <begin position="28"/>
        <end position="212"/>
    </location>
</feature>
<reference evidence="2 3" key="1">
    <citation type="submission" date="2020-08" db="EMBL/GenBank/DDBJ databases">
        <title>Genomic Encyclopedia of Type Strains, Phase IV (KMG-IV): sequencing the most valuable type-strain genomes for metagenomic binning, comparative biology and taxonomic classification.</title>
        <authorList>
            <person name="Goeker M."/>
        </authorList>
    </citation>
    <scope>NUCLEOTIDE SEQUENCE [LARGE SCALE GENOMIC DNA]</scope>
    <source>
        <strain evidence="2 3">DSM 100397</strain>
    </source>
</reference>